<proteinExistence type="predicted"/>
<keyword evidence="1" id="KW-1133">Transmembrane helix</keyword>
<dbReference type="HOGENOM" id="CLU_1218968_0_0_11"/>
<organism evidence="2 3">
    <name type="scientific">Rhodococcus opacus (strain B4)</name>
    <dbReference type="NCBI Taxonomy" id="632772"/>
    <lineage>
        <taxon>Bacteria</taxon>
        <taxon>Bacillati</taxon>
        <taxon>Actinomycetota</taxon>
        <taxon>Actinomycetes</taxon>
        <taxon>Mycobacteriales</taxon>
        <taxon>Nocardiaceae</taxon>
        <taxon>Rhodococcus</taxon>
    </lineage>
</organism>
<reference evidence="2 3" key="2">
    <citation type="submission" date="2009-03" db="EMBL/GenBank/DDBJ databases">
        <title>Comparison of the complete genome sequences of Rhodococcus erythropolis PR4 and Rhodococcus opacus B4.</title>
        <authorList>
            <person name="Takarada H."/>
            <person name="Sekine M."/>
            <person name="Hosoyama A."/>
            <person name="Yamada R."/>
            <person name="Fujisawa T."/>
            <person name="Omata S."/>
            <person name="Shimizu A."/>
            <person name="Tsukatani N."/>
            <person name="Tanikawa S."/>
            <person name="Fujita N."/>
            <person name="Harayama S."/>
        </authorList>
    </citation>
    <scope>NUCLEOTIDE SEQUENCE [LARGE SCALE GENOMIC DNA]</scope>
    <source>
        <strain evidence="2 3">B4</strain>
        <plasmid evidence="2 3">pROB02</plasmid>
    </source>
</reference>
<gene>
    <name evidence="2" type="ordered locus">ROP_pROB02-00610</name>
</gene>
<keyword evidence="2" id="KW-0614">Plasmid</keyword>
<evidence type="ECO:0000313" key="2">
    <source>
        <dbReference type="EMBL" id="BAH47074.1"/>
    </source>
</evidence>
<accession>C1BDM1</accession>
<dbReference type="Proteomes" id="UP000002212">
    <property type="component" value="Plasmid pROB02"/>
</dbReference>
<evidence type="ECO:0000256" key="1">
    <source>
        <dbReference type="SAM" id="Phobius"/>
    </source>
</evidence>
<keyword evidence="1" id="KW-0812">Transmembrane</keyword>
<evidence type="ECO:0000313" key="3">
    <source>
        <dbReference type="Proteomes" id="UP000002212"/>
    </source>
</evidence>
<dbReference type="PATRIC" id="fig|632772.20.peg.8437"/>
<sequence>MTAVVVHHSPMVERGDPCDDRMWGARDRGRRGRNLTTPLGVPWAATVGVAVILVLLCGAGGRGRARTSFHHCDVSARAWAVVCFLCRRPDGCRGSGIVMNRAPKRLRDRDRDLEARIANSATLASISICGLRIVQRKVPVVVPRPYRPPRESFSRRVGLWRNWSMTSTQTCPAMRARHQLLVVSAEYEIDLKDENASAFHAALDYCITHSRWPGGGERRSFRGSIRA</sequence>
<reference evidence="2 3" key="1">
    <citation type="journal article" date="2005" name="J. Biosci. Bioeng.">
        <title>Isolation and characterization of benzene-tolerant Rhodococcus opacus strains.</title>
        <authorList>
            <person name="Na K.S."/>
            <person name="Kuroda A."/>
            <person name="Takiguchi N."/>
            <person name="Ikeda T."/>
            <person name="Ohtake H."/>
            <person name="Kato J."/>
        </authorList>
    </citation>
    <scope>NUCLEOTIDE SEQUENCE [LARGE SCALE GENOMIC DNA]</scope>
    <source>
        <strain evidence="2 3">B4</strain>
        <plasmid evidence="2">pROB02</plasmid>
    </source>
</reference>
<keyword evidence="1" id="KW-0472">Membrane</keyword>
<dbReference type="EMBL" id="AP011117">
    <property type="protein sequence ID" value="BAH47074.1"/>
    <property type="molecule type" value="Genomic_DNA"/>
</dbReference>
<feature type="transmembrane region" description="Helical" evidence="1">
    <location>
        <begin position="41"/>
        <end position="61"/>
    </location>
</feature>
<dbReference type="AlphaFoldDB" id="C1BDM1"/>
<protein>
    <submittedName>
        <fullName evidence="2">Hypothetical membrane protein</fullName>
    </submittedName>
</protein>
<dbReference type="KEGG" id="rop:ROP_pROB02-00610"/>
<geneLocation type="plasmid" evidence="2 3">
    <name>pROB02</name>
</geneLocation>
<name>C1BDM1_RHOOB</name>